<gene>
    <name evidence="4" type="ORF">BJEO58_02248</name>
</gene>
<dbReference type="InterPro" id="IPR001647">
    <property type="entry name" value="HTH_TetR"/>
</dbReference>
<dbReference type="SUPFAM" id="SSF46689">
    <property type="entry name" value="Homeodomain-like"/>
    <property type="match status" value="1"/>
</dbReference>
<keyword evidence="5" id="KW-1185">Reference proteome</keyword>
<feature type="domain" description="HTH tetR-type" evidence="3">
    <location>
        <begin position="13"/>
        <end position="73"/>
    </location>
</feature>
<dbReference type="InterPro" id="IPR050109">
    <property type="entry name" value="HTH-type_TetR-like_transc_reg"/>
</dbReference>
<evidence type="ECO:0000313" key="5">
    <source>
        <dbReference type="Proteomes" id="UP000234462"/>
    </source>
</evidence>
<organism evidence="4 5">
    <name type="scientific">Brevibacterium jeotgali</name>
    <dbReference type="NCBI Taxonomy" id="1262550"/>
    <lineage>
        <taxon>Bacteria</taxon>
        <taxon>Bacillati</taxon>
        <taxon>Actinomycetota</taxon>
        <taxon>Actinomycetes</taxon>
        <taxon>Micrococcales</taxon>
        <taxon>Brevibacteriaceae</taxon>
        <taxon>Brevibacterium</taxon>
    </lineage>
</organism>
<dbReference type="EMBL" id="FXZM01000011">
    <property type="protein sequence ID" value="SMY12648.1"/>
    <property type="molecule type" value="Genomic_DNA"/>
</dbReference>
<reference evidence="5" key="1">
    <citation type="submission" date="2017-03" db="EMBL/GenBank/DDBJ databases">
        <authorList>
            <person name="Monnet C."/>
        </authorList>
    </citation>
    <scope>NUCLEOTIDE SEQUENCE [LARGE SCALE GENOMIC DNA]</scope>
    <source>
        <strain evidence="5">SJ5-8</strain>
    </source>
</reference>
<dbReference type="PROSITE" id="PS50977">
    <property type="entry name" value="HTH_TETR_2"/>
    <property type="match status" value="1"/>
</dbReference>
<dbReference type="InterPro" id="IPR009057">
    <property type="entry name" value="Homeodomain-like_sf"/>
</dbReference>
<dbReference type="AlphaFoldDB" id="A0A2H1L6X6"/>
<name>A0A2H1L6X6_9MICO</name>
<evidence type="ECO:0000313" key="4">
    <source>
        <dbReference type="EMBL" id="SMY12648.1"/>
    </source>
</evidence>
<accession>A0A2H1L6X6</accession>
<proteinExistence type="predicted"/>
<dbReference type="Gene3D" id="1.10.10.60">
    <property type="entry name" value="Homeodomain-like"/>
    <property type="match status" value="1"/>
</dbReference>
<keyword evidence="1 2" id="KW-0238">DNA-binding</keyword>
<evidence type="ECO:0000259" key="3">
    <source>
        <dbReference type="PROSITE" id="PS50977"/>
    </source>
</evidence>
<feature type="DNA-binding region" description="H-T-H motif" evidence="2">
    <location>
        <begin position="36"/>
        <end position="55"/>
    </location>
</feature>
<sequence length="210" mass="21765">MYRQTDATRRNAAQREYAIAEAARALVTASGFSAATVKSVAASAGCSAGLIYTYFPHRDALLCGTFAHASGHELAAVTHALDTAPTAAEAVAALVDTFLTRALAGARLADALLFEALPPAVEAERLRFRADYAAAIARRLDAGISTGDVPAQDTSVTARALVGALSGCLQEPVHDEGRTDFTDAEAGRLITSMTTFCLAAVGAPPRKDSP</sequence>
<dbReference type="Proteomes" id="UP000234462">
    <property type="component" value="Unassembled WGS sequence"/>
</dbReference>
<dbReference type="PANTHER" id="PTHR30055">
    <property type="entry name" value="HTH-TYPE TRANSCRIPTIONAL REGULATOR RUTR"/>
    <property type="match status" value="1"/>
</dbReference>
<evidence type="ECO:0000256" key="2">
    <source>
        <dbReference type="PROSITE-ProRule" id="PRU00335"/>
    </source>
</evidence>
<dbReference type="Pfam" id="PF00440">
    <property type="entry name" value="TetR_N"/>
    <property type="match status" value="1"/>
</dbReference>
<evidence type="ECO:0000256" key="1">
    <source>
        <dbReference type="ARBA" id="ARBA00023125"/>
    </source>
</evidence>
<dbReference type="SUPFAM" id="SSF48498">
    <property type="entry name" value="Tetracyclin repressor-like, C-terminal domain"/>
    <property type="match status" value="1"/>
</dbReference>
<dbReference type="PANTHER" id="PTHR30055:SF226">
    <property type="entry name" value="HTH-TYPE TRANSCRIPTIONAL REGULATOR PKSA"/>
    <property type="match status" value="1"/>
</dbReference>
<dbReference type="GO" id="GO:0000976">
    <property type="term" value="F:transcription cis-regulatory region binding"/>
    <property type="evidence" value="ECO:0007669"/>
    <property type="project" value="TreeGrafter"/>
</dbReference>
<dbReference type="PRINTS" id="PR00455">
    <property type="entry name" value="HTHTETR"/>
</dbReference>
<dbReference type="InterPro" id="IPR036271">
    <property type="entry name" value="Tet_transcr_reg_TetR-rel_C_sf"/>
</dbReference>
<dbReference type="GO" id="GO:0003700">
    <property type="term" value="F:DNA-binding transcription factor activity"/>
    <property type="evidence" value="ECO:0007669"/>
    <property type="project" value="TreeGrafter"/>
</dbReference>
<protein>
    <submittedName>
        <fullName evidence="4">Transcriptional regulator, TetR family</fullName>
    </submittedName>
</protein>
<dbReference type="Gene3D" id="1.10.357.10">
    <property type="entry name" value="Tetracycline Repressor, domain 2"/>
    <property type="match status" value="1"/>
</dbReference>